<dbReference type="Proteomes" id="UP000030147">
    <property type="component" value="Unassembled WGS sequence"/>
</dbReference>
<evidence type="ECO:0000313" key="1">
    <source>
        <dbReference type="EMBL" id="KGP74577.1"/>
    </source>
</evidence>
<dbReference type="STRING" id="1385514.N782_00410"/>
<evidence type="ECO:0000313" key="2">
    <source>
        <dbReference type="Proteomes" id="UP000030147"/>
    </source>
</evidence>
<reference evidence="1 2" key="1">
    <citation type="journal article" date="2015" name="Stand. Genomic Sci.">
        <title>High quality draft genome sequence of the moderately halophilic bacterium Pontibacillus yanchengensis Y32(T) and comparison among Pontibacillus genomes.</title>
        <authorList>
            <person name="Huang J."/>
            <person name="Qiao Z.X."/>
            <person name="Tang J.W."/>
            <person name="Wang G."/>
        </authorList>
    </citation>
    <scope>NUCLEOTIDE SEQUENCE [LARGE SCALE GENOMIC DNA]</scope>
    <source>
        <strain evidence="1 2">Y32</strain>
    </source>
</reference>
<gene>
    <name evidence="1" type="ORF">N782_00410</name>
</gene>
<comment type="caution">
    <text evidence="1">The sequence shown here is derived from an EMBL/GenBank/DDBJ whole genome shotgun (WGS) entry which is preliminary data.</text>
</comment>
<dbReference type="eggNOG" id="COG3012">
    <property type="taxonomic scope" value="Bacteria"/>
</dbReference>
<proteinExistence type="predicted"/>
<sequence length="606" mass="70875">MSQGRNDLCACGSGKKYKKCCMKKEQVVELKERKEERFHRQKQSLVYQLEEFFAGSLTPSKVREMNDVFYNRITYRRKDMEGFFQFWMYFFYRYDNGLRGIEWFWKEMGNRLSTQEAEMAKRWLEMKPRFLTAIEEKDEVIVYEDYRTGETFPCAKDLGTTATQLAWSSTVALLEPLGDVYYFNGLRMFQSPNKLQKAYEHVDALAEDAGKEFDEAVMEAYPDILEIFLTNAYRSREEVPISTYTYTFRVKESTSATSFLMNEPDVFIENQGVEEVQFSWVKNWLLYKDNEAAGDIQLGEVYAKLTAKDGFLTAVLYTKDYQDTLLEKMNDNSLEYLGMEEEVIGYGPSVTLSQNAIYLQEGVPEYFIPIAQTALTVDLDVEIPTLGNKSLRESVAQGETEKVEWWLRGSEYNEQYRMLEEFGHLTVTPDYNTIRRKLGMPLSPFVTGGEKRQSSIQPIQMKDPNLNYIIEGEVSYYQDLGITPETKDAFYARDLVLFFKEKVQGKSQATYRKYRASLYDIRILLEVSGVGSWEECDEAFWCRYVVEELVDMYYMVSPTHMKEMISVIKAFVKWLDDHKNLGIYHDVARYFKEHEAEIFSKTVSVK</sequence>
<dbReference type="OrthoDB" id="6399948at2"/>
<organism evidence="1 2">
    <name type="scientific">Pontibacillus yanchengensis Y32</name>
    <dbReference type="NCBI Taxonomy" id="1385514"/>
    <lineage>
        <taxon>Bacteria</taxon>
        <taxon>Bacillati</taxon>
        <taxon>Bacillota</taxon>
        <taxon>Bacilli</taxon>
        <taxon>Bacillales</taxon>
        <taxon>Bacillaceae</taxon>
        <taxon>Pontibacillus</taxon>
    </lineage>
</organism>
<dbReference type="RefSeq" id="WP_052111071.1">
    <property type="nucleotide sequence ID" value="NZ_AVBF01000001.1"/>
</dbReference>
<protein>
    <submittedName>
        <fullName evidence="1">Zinc chelation protein SecC</fullName>
    </submittedName>
</protein>
<dbReference type="AlphaFoldDB" id="A0A0A2TFF3"/>
<name>A0A0A2TFF3_9BACI</name>
<dbReference type="InterPro" id="IPR004027">
    <property type="entry name" value="SEC_C_motif"/>
</dbReference>
<dbReference type="EMBL" id="AVBF01000001">
    <property type="protein sequence ID" value="KGP74577.1"/>
    <property type="molecule type" value="Genomic_DNA"/>
</dbReference>
<dbReference type="Gene3D" id="3.10.450.50">
    <property type="match status" value="1"/>
</dbReference>
<keyword evidence="2" id="KW-1185">Reference proteome</keyword>
<dbReference type="Pfam" id="PF02810">
    <property type="entry name" value="SEC-C"/>
    <property type="match status" value="1"/>
</dbReference>
<accession>A0A0A2TFF3</accession>
<dbReference type="SUPFAM" id="SSF103642">
    <property type="entry name" value="Sec-C motif"/>
    <property type="match status" value="1"/>
</dbReference>